<dbReference type="Pfam" id="PF01161">
    <property type="entry name" value="PBP"/>
    <property type="match status" value="1"/>
</dbReference>
<dbReference type="OrthoDB" id="28720at2157"/>
<keyword evidence="3" id="KW-1185">Reference proteome</keyword>
<dbReference type="GeneID" id="39849279"/>
<proteinExistence type="predicted"/>
<gene>
    <name evidence="2" type="ORF">DV733_15425</name>
</gene>
<feature type="region of interest" description="Disordered" evidence="1">
    <location>
        <begin position="74"/>
        <end position="98"/>
    </location>
</feature>
<evidence type="ECO:0000256" key="1">
    <source>
        <dbReference type="SAM" id="MobiDB-lite"/>
    </source>
</evidence>
<dbReference type="Proteomes" id="UP000296706">
    <property type="component" value="Chromosome"/>
</dbReference>
<dbReference type="EMBL" id="CP031310">
    <property type="protein sequence ID" value="QCC52990.1"/>
    <property type="molecule type" value="Genomic_DNA"/>
</dbReference>
<dbReference type="KEGG" id="hsn:DV733_15425"/>
<dbReference type="AlphaFoldDB" id="A0A4D6HGS4"/>
<organism evidence="2 3">
    <name type="scientific">Halapricum salinum</name>
    <dbReference type="NCBI Taxonomy" id="1457250"/>
    <lineage>
        <taxon>Archaea</taxon>
        <taxon>Methanobacteriati</taxon>
        <taxon>Methanobacteriota</taxon>
        <taxon>Stenosarchaea group</taxon>
        <taxon>Halobacteria</taxon>
        <taxon>Halobacteriales</taxon>
        <taxon>Haloarculaceae</taxon>
        <taxon>Halapricum</taxon>
    </lineage>
</organism>
<evidence type="ECO:0000313" key="2">
    <source>
        <dbReference type="EMBL" id="QCC52990.1"/>
    </source>
</evidence>
<reference evidence="2 3" key="1">
    <citation type="journal article" date="2019" name="Nat. Commun.">
        <title>A new type of DNA phosphorothioation-based antiviral system in archaea.</title>
        <authorList>
            <person name="Xiong L."/>
            <person name="Liu S."/>
            <person name="Chen S."/>
            <person name="Xiao Y."/>
            <person name="Zhu B."/>
            <person name="Gao Y."/>
            <person name="Zhang Y."/>
            <person name="Chen B."/>
            <person name="Luo J."/>
            <person name="Deng Z."/>
            <person name="Chen X."/>
            <person name="Wang L."/>
            <person name="Chen S."/>
        </authorList>
    </citation>
    <scope>NUCLEOTIDE SEQUENCE [LARGE SCALE GENOMIC DNA]</scope>
    <source>
        <strain evidence="2 3">CBA1105</strain>
    </source>
</reference>
<name>A0A4D6HGS4_9EURY</name>
<evidence type="ECO:0008006" key="4">
    <source>
        <dbReference type="Google" id="ProtNLM"/>
    </source>
</evidence>
<feature type="compositionally biased region" description="Basic residues" evidence="1">
    <location>
        <begin position="88"/>
        <end position="98"/>
    </location>
</feature>
<dbReference type="RefSeq" id="WP_079979447.1">
    <property type="nucleotide sequence ID" value="NZ_CP031310.1"/>
</dbReference>
<evidence type="ECO:0000313" key="3">
    <source>
        <dbReference type="Proteomes" id="UP000296706"/>
    </source>
</evidence>
<dbReference type="InterPro" id="IPR036610">
    <property type="entry name" value="PEBP-like_sf"/>
</dbReference>
<dbReference type="Gene3D" id="3.90.280.10">
    <property type="entry name" value="PEBP-like"/>
    <property type="match status" value="1"/>
</dbReference>
<dbReference type="SUPFAM" id="SSF49777">
    <property type="entry name" value="PEBP-like"/>
    <property type="match status" value="1"/>
</dbReference>
<accession>A0A4D6HGS4</accession>
<sequence length="98" mass="11156">MSQLTVSSPAFREWEPIPDEYGYTERNVNPPFRFAGVPNDAETLAMIVDTAGKVWDHWVVWNIPTAQAEIPQEWSAIDAEESVNGTSSRRRHSKERTP</sequence>
<protein>
    <recommendedName>
        <fullName evidence="4">YbhB/YbcL family Raf kinase inhibitor-like protein</fullName>
    </recommendedName>
</protein>
<dbReference type="STRING" id="1457250.GCA_000755225_01961"/>
<dbReference type="InterPro" id="IPR008914">
    <property type="entry name" value="PEBP"/>
</dbReference>